<dbReference type="PANTHER" id="PTHR36505:SF1">
    <property type="entry name" value="BLR1072 PROTEIN"/>
    <property type="match status" value="1"/>
</dbReference>
<keyword evidence="3" id="KW-1185">Reference proteome</keyword>
<evidence type="ECO:0000313" key="2">
    <source>
        <dbReference type="EMBL" id="TXL82443.1"/>
    </source>
</evidence>
<dbReference type="InterPro" id="IPR027275">
    <property type="entry name" value="PRC-brl_dom"/>
</dbReference>
<evidence type="ECO:0000259" key="1">
    <source>
        <dbReference type="Pfam" id="PF05239"/>
    </source>
</evidence>
<organism evidence="2 3">
    <name type="scientific">Vineibacter terrae</name>
    <dbReference type="NCBI Taxonomy" id="2586908"/>
    <lineage>
        <taxon>Bacteria</taxon>
        <taxon>Pseudomonadati</taxon>
        <taxon>Pseudomonadota</taxon>
        <taxon>Alphaproteobacteria</taxon>
        <taxon>Hyphomicrobiales</taxon>
        <taxon>Vineibacter</taxon>
    </lineage>
</organism>
<gene>
    <name evidence="2" type="ORF">FHP25_00025</name>
</gene>
<proteinExistence type="predicted"/>
<dbReference type="Proteomes" id="UP000321638">
    <property type="component" value="Unassembled WGS sequence"/>
</dbReference>
<dbReference type="OrthoDB" id="8021018at2"/>
<reference evidence="2 3" key="1">
    <citation type="submission" date="2019-06" db="EMBL/GenBank/DDBJ databases">
        <title>New taxonomy in bacterial strain CC-CFT640, isolated from vineyard.</title>
        <authorList>
            <person name="Lin S.-Y."/>
            <person name="Tsai C.-F."/>
            <person name="Young C.-C."/>
        </authorList>
    </citation>
    <scope>NUCLEOTIDE SEQUENCE [LARGE SCALE GENOMIC DNA]</scope>
    <source>
        <strain evidence="2 3">CC-CFT640</strain>
    </source>
</reference>
<evidence type="ECO:0000313" key="3">
    <source>
        <dbReference type="Proteomes" id="UP000321638"/>
    </source>
</evidence>
<dbReference type="EMBL" id="VDUZ01000001">
    <property type="protein sequence ID" value="TXL82443.1"/>
    <property type="molecule type" value="Genomic_DNA"/>
</dbReference>
<dbReference type="Gene3D" id="2.30.30.240">
    <property type="entry name" value="PRC-barrel domain"/>
    <property type="match status" value="1"/>
</dbReference>
<dbReference type="AlphaFoldDB" id="A0A5C8PWT7"/>
<dbReference type="Pfam" id="PF05239">
    <property type="entry name" value="PRC"/>
    <property type="match status" value="1"/>
</dbReference>
<comment type="caution">
    <text evidence="2">The sequence shown here is derived from an EMBL/GenBank/DDBJ whole genome shotgun (WGS) entry which is preliminary data.</text>
</comment>
<accession>A0A5C8PWT7</accession>
<name>A0A5C8PWT7_9HYPH</name>
<protein>
    <submittedName>
        <fullName evidence="2">PRC-barrel domain containing protein</fullName>
    </submittedName>
</protein>
<sequence>MTSGPLIAADKVEGTHVYNPAGEKLGFVDHVMLDKVSGRAVYAIMAFGGFLGIGEKFHPLPWSELKYDDSKGGYIVNLDKRRLQDAPAHAGTDFEWTEEYGRSVDKYYGARSYWD</sequence>
<dbReference type="PANTHER" id="PTHR36505">
    <property type="entry name" value="BLR1072 PROTEIN"/>
    <property type="match status" value="1"/>
</dbReference>
<feature type="domain" description="PRC-barrel" evidence="1">
    <location>
        <begin position="7"/>
        <end position="80"/>
    </location>
</feature>
<dbReference type="InterPro" id="IPR011033">
    <property type="entry name" value="PRC_barrel-like_sf"/>
</dbReference>
<dbReference type="SUPFAM" id="SSF50346">
    <property type="entry name" value="PRC-barrel domain"/>
    <property type="match status" value="1"/>
</dbReference>